<dbReference type="AlphaFoldDB" id="A0A7G9R9K2"/>
<organism evidence="1 2">
    <name type="scientific">Nocardioides mesophilus</name>
    <dbReference type="NCBI Taxonomy" id="433659"/>
    <lineage>
        <taxon>Bacteria</taxon>
        <taxon>Bacillati</taxon>
        <taxon>Actinomycetota</taxon>
        <taxon>Actinomycetes</taxon>
        <taxon>Propionibacteriales</taxon>
        <taxon>Nocardioidaceae</taxon>
        <taxon>Nocardioides</taxon>
    </lineage>
</organism>
<evidence type="ECO:0000313" key="1">
    <source>
        <dbReference type="EMBL" id="QNN52277.1"/>
    </source>
</evidence>
<sequence length="168" mass="18129">MDFTSAYTAFGEANLSPWTSYADGTGYPWPQVGSRITLTGSRPGTGTRKVWTDHLSTAPVTLRPDRTLRGTRTLRVRLDMPTTSHGFTATLLVHRRDGSTARRPVRLSNTGAGSARVDFTRSRVASVVLLMVNASTRLDCGHGTVLSCHGLARDDDAPVLFNATAVRG</sequence>
<gene>
    <name evidence="1" type="ORF">H9L09_17595</name>
</gene>
<proteinExistence type="predicted"/>
<evidence type="ECO:0000313" key="2">
    <source>
        <dbReference type="Proteomes" id="UP000515947"/>
    </source>
</evidence>
<protein>
    <submittedName>
        <fullName evidence="1">Uncharacterized protein</fullName>
    </submittedName>
</protein>
<accession>A0A7G9R9K2</accession>
<dbReference type="KEGG" id="nmes:H9L09_17595"/>
<dbReference type="Proteomes" id="UP000515947">
    <property type="component" value="Chromosome"/>
</dbReference>
<keyword evidence="2" id="KW-1185">Reference proteome</keyword>
<name>A0A7G9R9K2_9ACTN</name>
<dbReference type="RefSeq" id="WP_187578119.1">
    <property type="nucleotide sequence ID" value="NZ_CP060713.1"/>
</dbReference>
<reference evidence="1 2" key="1">
    <citation type="submission" date="2020-08" db="EMBL/GenBank/DDBJ databases">
        <title>Genome sequence of Nocardioides mesophilus KACC 16243T.</title>
        <authorList>
            <person name="Hyun D.-W."/>
            <person name="Bae J.-W."/>
        </authorList>
    </citation>
    <scope>NUCLEOTIDE SEQUENCE [LARGE SCALE GENOMIC DNA]</scope>
    <source>
        <strain evidence="1 2">KACC 16243</strain>
    </source>
</reference>
<dbReference type="EMBL" id="CP060713">
    <property type="protein sequence ID" value="QNN52277.1"/>
    <property type="molecule type" value="Genomic_DNA"/>
</dbReference>